<organism evidence="1">
    <name type="scientific">marine sediment metagenome</name>
    <dbReference type="NCBI Taxonomy" id="412755"/>
    <lineage>
        <taxon>unclassified sequences</taxon>
        <taxon>metagenomes</taxon>
        <taxon>ecological metagenomes</taxon>
    </lineage>
</organism>
<dbReference type="InterPro" id="IPR019198">
    <property type="entry name" value="Beta_propeller_containing"/>
</dbReference>
<comment type="caution">
    <text evidence="1">The sequence shown here is derived from an EMBL/GenBank/DDBJ whole genome shotgun (WGS) entry which is preliminary data.</text>
</comment>
<gene>
    <name evidence="1" type="ORF">S03H2_67948</name>
</gene>
<feature type="non-terminal residue" evidence="1">
    <location>
        <position position="1"/>
    </location>
</feature>
<reference evidence="1" key="1">
    <citation type="journal article" date="2014" name="Front. Microbiol.">
        <title>High frequency of phylogenetically diverse reductive dehalogenase-homologous genes in deep subseafloor sedimentary metagenomes.</title>
        <authorList>
            <person name="Kawai M."/>
            <person name="Futagami T."/>
            <person name="Toyoda A."/>
            <person name="Takaki Y."/>
            <person name="Nishi S."/>
            <person name="Hori S."/>
            <person name="Arai W."/>
            <person name="Tsubouchi T."/>
            <person name="Morono Y."/>
            <person name="Uchiyama I."/>
            <person name="Ito T."/>
            <person name="Fujiyama A."/>
            <person name="Inagaki F."/>
            <person name="Takami H."/>
        </authorList>
    </citation>
    <scope>NUCLEOTIDE SEQUENCE</scope>
    <source>
        <strain evidence="1">Expedition CK06-06</strain>
    </source>
</reference>
<feature type="non-terminal residue" evidence="1">
    <location>
        <position position="168"/>
    </location>
</feature>
<name>X1JLS4_9ZZZZ</name>
<accession>X1JLS4</accession>
<dbReference type="EMBL" id="BARU01044587">
    <property type="protein sequence ID" value="GAH79214.1"/>
    <property type="molecule type" value="Genomic_DNA"/>
</dbReference>
<sequence length="168" mass="18395">ELLDLGYARGFDASGTTFFVNNYTETISFDFSDVDSPVELDRLNLTEVVESLAFIDNYVYVCTATNQLKIVNATNPSNLNLISSFDLGEYYAQSYFVEGNVLYTSGLNSTRTVSPERTHRAHVKSIDISDKTNPSLLSDIFIDGINGVGIAIHDNKLFSGACAEGIVV</sequence>
<evidence type="ECO:0000313" key="1">
    <source>
        <dbReference type="EMBL" id="GAH79214.1"/>
    </source>
</evidence>
<dbReference type="InterPro" id="IPR011047">
    <property type="entry name" value="Quinoprotein_ADH-like_sf"/>
</dbReference>
<dbReference type="AlphaFoldDB" id="X1JLS4"/>
<dbReference type="Pfam" id="PF09826">
    <property type="entry name" value="Beta_propel"/>
    <property type="match status" value="1"/>
</dbReference>
<evidence type="ECO:0008006" key="2">
    <source>
        <dbReference type="Google" id="ProtNLM"/>
    </source>
</evidence>
<proteinExistence type="predicted"/>
<dbReference type="SUPFAM" id="SSF50998">
    <property type="entry name" value="Quinoprotein alcohol dehydrogenase-like"/>
    <property type="match status" value="1"/>
</dbReference>
<protein>
    <recommendedName>
        <fullName evidence="2">LVIVD repeat-containing protein</fullName>
    </recommendedName>
</protein>